<evidence type="ECO:0000256" key="2">
    <source>
        <dbReference type="ARBA" id="ARBA00023015"/>
    </source>
</evidence>
<evidence type="ECO:0000256" key="3">
    <source>
        <dbReference type="ARBA" id="ARBA00023125"/>
    </source>
</evidence>
<name>A0A9D1A210_9ACTN</name>
<dbReference type="InterPro" id="IPR009061">
    <property type="entry name" value="DNA-bd_dom_put_sf"/>
</dbReference>
<evidence type="ECO:0000313" key="6">
    <source>
        <dbReference type="EMBL" id="HIR02421.1"/>
    </source>
</evidence>
<sequence length="137" mass="15530">MGYSISEVAEMVGMRPSTIRYYEKRGLLPDIDRTESVIRSFSEQDVIVLKLIRSLKKCGLSIEDIGRFSKLFRRRATGTRSSTRFCEVMFKSSTRLSRLCSKCAKSSNSTAGTTSVRRKEATLPSFEKWKRTISPSA</sequence>
<keyword evidence="2" id="KW-0805">Transcription regulation</keyword>
<dbReference type="PROSITE" id="PS50937">
    <property type="entry name" value="HTH_MERR_2"/>
    <property type="match status" value="1"/>
</dbReference>
<dbReference type="PANTHER" id="PTHR30204">
    <property type="entry name" value="REDOX-CYCLING DRUG-SENSING TRANSCRIPTIONAL ACTIVATOR SOXR"/>
    <property type="match status" value="1"/>
</dbReference>
<evidence type="ECO:0000313" key="7">
    <source>
        <dbReference type="Proteomes" id="UP000824261"/>
    </source>
</evidence>
<dbReference type="PANTHER" id="PTHR30204:SF69">
    <property type="entry name" value="MERR-FAMILY TRANSCRIPTIONAL REGULATOR"/>
    <property type="match status" value="1"/>
</dbReference>
<keyword evidence="4" id="KW-0804">Transcription</keyword>
<reference evidence="6" key="2">
    <citation type="journal article" date="2021" name="PeerJ">
        <title>Extensive microbial diversity within the chicken gut microbiome revealed by metagenomics and culture.</title>
        <authorList>
            <person name="Gilroy R."/>
            <person name="Ravi A."/>
            <person name="Getino M."/>
            <person name="Pursley I."/>
            <person name="Horton D.L."/>
            <person name="Alikhan N.F."/>
            <person name="Baker D."/>
            <person name="Gharbi K."/>
            <person name="Hall N."/>
            <person name="Watson M."/>
            <person name="Adriaenssens E.M."/>
            <person name="Foster-Nyarko E."/>
            <person name="Jarju S."/>
            <person name="Secka A."/>
            <person name="Antonio M."/>
            <person name="Oren A."/>
            <person name="Chaudhuri R.R."/>
            <person name="La Ragione R."/>
            <person name="Hildebrand F."/>
            <person name="Pallen M.J."/>
        </authorList>
    </citation>
    <scope>NUCLEOTIDE SEQUENCE</scope>
    <source>
        <strain evidence="6">ChiGjej1B1-2707</strain>
    </source>
</reference>
<dbReference type="EMBL" id="DVGB01000113">
    <property type="protein sequence ID" value="HIR02421.1"/>
    <property type="molecule type" value="Genomic_DNA"/>
</dbReference>
<protein>
    <submittedName>
        <fullName evidence="6">MerR family transcriptional regulator</fullName>
    </submittedName>
</protein>
<dbReference type="GO" id="GO:0003677">
    <property type="term" value="F:DNA binding"/>
    <property type="evidence" value="ECO:0007669"/>
    <property type="project" value="UniProtKB-KW"/>
</dbReference>
<gene>
    <name evidence="6" type="ORF">IAA69_09220</name>
</gene>
<keyword evidence="1" id="KW-0678">Repressor</keyword>
<organism evidence="6 7">
    <name type="scientific">Candidatus Aveggerthella stercoripullorum</name>
    <dbReference type="NCBI Taxonomy" id="2840688"/>
    <lineage>
        <taxon>Bacteria</taxon>
        <taxon>Bacillati</taxon>
        <taxon>Actinomycetota</taxon>
        <taxon>Coriobacteriia</taxon>
        <taxon>Eggerthellales</taxon>
        <taxon>Eggerthellaceae</taxon>
        <taxon>Eggerthellaceae incertae sedis</taxon>
        <taxon>Candidatus Aveggerthella</taxon>
    </lineage>
</organism>
<dbReference type="InterPro" id="IPR000551">
    <property type="entry name" value="MerR-type_HTH_dom"/>
</dbReference>
<dbReference type="Gene3D" id="1.10.1660.10">
    <property type="match status" value="1"/>
</dbReference>
<evidence type="ECO:0000256" key="1">
    <source>
        <dbReference type="ARBA" id="ARBA00022491"/>
    </source>
</evidence>
<keyword evidence="3" id="KW-0238">DNA-binding</keyword>
<evidence type="ECO:0000256" key="4">
    <source>
        <dbReference type="ARBA" id="ARBA00023163"/>
    </source>
</evidence>
<feature type="domain" description="HTH merR-type" evidence="5">
    <location>
        <begin position="1"/>
        <end position="71"/>
    </location>
</feature>
<dbReference type="GO" id="GO:0003700">
    <property type="term" value="F:DNA-binding transcription factor activity"/>
    <property type="evidence" value="ECO:0007669"/>
    <property type="project" value="InterPro"/>
</dbReference>
<dbReference type="AlphaFoldDB" id="A0A9D1A210"/>
<dbReference type="Proteomes" id="UP000824261">
    <property type="component" value="Unassembled WGS sequence"/>
</dbReference>
<dbReference type="InterPro" id="IPR047057">
    <property type="entry name" value="MerR_fam"/>
</dbReference>
<accession>A0A9D1A210</accession>
<dbReference type="SUPFAM" id="SSF46955">
    <property type="entry name" value="Putative DNA-binding domain"/>
    <property type="match status" value="1"/>
</dbReference>
<evidence type="ECO:0000259" key="5">
    <source>
        <dbReference type="PROSITE" id="PS50937"/>
    </source>
</evidence>
<reference evidence="6" key="1">
    <citation type="submission" date="2020-10" db="EMBL/GenBank/DDBJ databases">
        <authorList>
            <person name="Gilroy R."/>
        </authorList>
    </citation>
    <scope>NUCLEOTIDE SEQUENCE</scope>
    <source>
        <strain evidence="6">ChiGjej1B1-2707</strain>
    </source>
</reference>
<comment type="caution">
    <text evidence="6">The sequence shown here is derived from an EMBL/GenBank/DDBJ whole genome shotgun (WGS) entry which is preliminary data.</text>
</comment>
<dbReference type="Pfam" id="PF13411">
    <property type="entry name" value="MerR_1"/>
    <property type="match status" value="1"/>
</dbReference>
<dbReference type="SMART" id="SM00422">
    <property type="entry name" value="HTH_MERR"/>
    <property type="match status" value="1"/>
</dbReference>
<proteinExistence type="predicted"/>
<dbReference type="PRINTS" id="PR00040">
    <property type="entry name" value="HTHMERR"/>
</dbReference>